<sequence>MRTQSLRILISSARKFVNMGALSRLWNLVKNFHAADISSLMNHLVFREKLIIFNVLFEKDKEKTGEVLSELDPEDAAQILKELQLEQITELFQIIPPDDVAPILDLLPDDMKESILAAMEEKPSEDVKELLLYEEETAGRIMSPDYYALDQKTNVSDAVTAMQLDADVESAFYLYAVDEQNHLVGVVSLRQLLFAPPNTPLKNIMTKDVISVHPETDQEQVARNVADYNFVAIPVVDSEDKLIGVVTVDDVIDVIDKEATEDIYKMASLDTTDRIQDSPIKSIKKRLPFLMFSLITASLAPLVVHYFEDTIKAFVTLAVFMPLVAALGGIAGNQTIAIVVREIAIGQADWISARKALLKEMLVGIGNGIIIGLILATISYLLMKNPYLGFILGLAIIANLFVAALLGTIIPLFLKLLRLDPALGSVNLLTMCTDTIGLLSFLGLGTLFLSKLI</sequence>
<keyword evidence="7 8" id="KW-0472">Membrane</keyword>
<name>A0A0F9MQR3_9ZZZZ</name>
<evidence type="ECO:0000313" key="10">
    <source>
        <dbReference type="EMBL" id="KKN09670.1"/>
    </source>
</evidence>
<comment type="caution">
    <text evidence="10">The sequence shown here is derived from an EMBL/GenBank/DDBJ whole genome shotgun (WGS) entry which is preliminary data.</text>
</comment>
<dbReference type="SUPFAM" id="SSF161093">
    <property type="entry name" value="MgtE membrane domain-like"/>
    <property type="match status" value="1"/>
</dbReference>
<evidence type="ECO:0000256" key="8">
    <source>
        <dbReference type="SAM" id="Phobius"/>
    </source>
</evidence>
<comment type="subcellular location">
    <subcellularLocation>
        <location evidence="1">Membrane</location>
        <topology evidence="1">Multi-pass membrane protein</topology>
    </subcellularLocation>
</comment>
<dbReference type="SMART" id="SM00116">
    <property type="entry name" value="CBS"/>
    <property type="match status" value="2"/>
</dbReference>
<evidence type="ECO:0000256" key="6">
    <source>
        <dbReference type="ARBA" id="ARBA00022989"/>
    </source>
</evidence>
<dbReference type="SUPFAM" id="SSF54631">
    <property type="entry name" value="CBS-domain pair"/>
    <property type="match status" value="1"/>
</dbReference>
<dbReference type="CDD" id="cd04606">
    <property type="entry name" value="CBS_pair_Mg_transporter"/>
    <property type="match status" value="1"/>
</dbReference>
<dbReference type="InterPro" id="IPR000644">
    <property type="entry name" value="CBS_dom"/>
</dbReference>
<dbReference type="InterPro" id="IPR006669">
    <property type="entry name" value="MgtE_transporter"/>
</dbReference>
<dbReference type="Pfam" id="PF01769">
    <property type="entry name" value="MgtE"/>
    <property type="match status" value="1"/>
</dbReference>
<keyword evidence="4 8" id="KW-0812">Transmembrane</keyword>
<dbReference type="Gene3D" id="3.10.580.10">
    <property type="entry name" value="CBS-domain"/>
    <property type="match status" value="1"/>
</dbReference>
<evidence type="ECO:0000256" key="5">
    <source>
        <dbReference type="ARBA" id="ARBA00022842"/>
    </source>
</evidence>
<feature type="transmembrane region" description="Helical" evidence="8">
    <location>
        <begin position="426"/>
        <end position="449"/>
    </location>
</feature>
<dbReference type="AlphaFoldDB" id="A0A0F9MQR3"/>
<evidence type="ECO:0000256" key="7">
    <source>
        <dbReference type="ARBA" id="ARBA00023136"/>
    </source>
</evidence>
<dbReference type="Gene3D" id="1.10.357.20">
    <property type="entry name" value="SLC41 divalent cation transporters, integral membrane domain"/>
    <property type="match status" value="1"/>
</dbReference>
<evidence type="ECO:0000256" key="3">
    <source>
        <dbReference type="ARBA" id="ARBA00022448"/>
    </source>
</evidence>
<dbReference type="NCBIfam" id="TIGR00400">
    <property type="entry name" value="mgtE"/>
    <property type="match status" value="1"/>
</dbReference>
<dbReference type="InterPro" id="IPR046342">
    <property type="entry name" value="CBS_dom_sf"/>
</dbReference>
<keyword evidence="3" id="KW-0813">Transport</keyword>
<dbReference type="PROSITE" id="PS51371">
    <property type="entry name" value="CBS"/>
    <property type="match status" value="2"/>
</dbReference>
<dbReference type="EMBL" id="LAZR01004320">
    <property type="protein sequence ID" value="KKN09670.1"/>
    <property type="molecule type" value="Genomic_DNA"/>
</dbReference>
<protein>
    <recommendedName>
        <fullName evidence="9">CBS domain-containing protein</fullName>
    </recommendedName>
</protein>
<dbReference type="SMART" id="SM00924">
    <property type="entry name" value="MgtE_N"/>
    <property type="match status" value="1"/>
</dbReference>
<dbReference type="InterPro" id="IPR036739">
    <property type="entry name" value="SLC41_membr_dom_sf"/>
</dbReference>
<feature type="transmembrane region" description="Helical" evidence="8">
    <location>
        <begin position="287"/>
        <end position="307"/>
    </location>
</feature>
<dbReference type="Gene3D" id="1.25.60.10">
    <property type="entry name" value="MgtE N-terminal domain-like"/>
    <property type="match status" value="1"/>
</dbReference>
<evidence type="ECO:0000256" key="1">
    <source>
        <dbReference type="ARBA" id="ARBA00004141"/>
    </source>
</evidence>
<feature type="domain" description="CBS" evidence="9">
    <location>
        <begin position="205"/>
        <end position="261"/>
    </location>
</feature>
<organism evidence="10">
    <name type="scientific">marine sediment metagenome</name>
    <dbReference type="NCBI Taxonomy" id="412755"/>
    <lineage>
        <taxon>unclassified sequences</taxon>
        <taxon>metagenomes</taxon>
        <taxon>ecological metagenomes</taxon>
    </lineage>
</organism>
<dbReference type="PANTHER" id="PTHR43773">
    <property type="entry name" value="MAGNESIUM TRANSPORTER MGTE"/>
    <property type="match status" value="1"/>
</dbReference>
<keyword evidence="6 8" id="KW-1133">Transmembrane helix</keyword>
<dbReference type="PANTHER" id="PTHR43773:SF1">
    <property type="entry name" value="MAGNESIUM TRANSPORTER MGTE"/>
    <property type="match status" value="1"/>
</dbReference>
<evidence type="ECO:0000259" key="9">
    <source>
        <dbReference type="PROSITE" id="PS51371"/>
    </source>
</evidence>
<reference evidence="10" key="1">
    <citation type="journal article" date="2015" name="Nature">
        <title>Complex archaea that bridge the gap between prokaryotes and eukaryotes.</title>
        <authorList>
            <person name="Spang A."/>
            <person name="Saw J.H."/>
            <person name="Jorgensen S.L."/>
            <person name="Zaremba-Niedzwiedzka K."/>
            <person name="Martijn J."/>
            <person name="Lind A.E."/>
            <person name="van Eijk R."/>
            <person name="Schleper C."/>
            <person name="Guy L."/>
            <person name="Ettema T.J."/>
        </authorList>
    </citation>
    <scope>NUCLEOTIDE SEQUENCE</scope>
</reference>
<dbReference type="InterPro" id="IPR006668">
    <property type="entry name" value="Mg_transptr_MgtE_intracell_dom"/>
</dbReference>
<dbReference type="Pfam" id="PF03448">
    <property type="entry name" value="MgtE_N"/>
    <property type="match status" value="1"/>
</dbReference>
<feature type="transmembrane region" description="Helical" evidence="8">
    <location>
        <begin position="388"/>
        <end position="414"/>
    </location>
</feature>
<proteinExistence type="inferred from homology"/>
<dbReference type="SUPFAM" id="SSF158791">
    <property type="entry name" value="MgtE N-terminal domain-like"/>
    <property type="match status" value="1"/>
</dbReference>
<dbReference type="GO" id="GO:0016020">
    <property type="term" value="C:membrane"/>
    <property type="evidence" value="ECO:0007669"/>
    <property type="project" value="UniProtKB-SubCell"/>
</dbReference>
<dbReference type="InterPro" id="IPR038076">
    <property type="entry name" value="MgtE_N_sf"/>
</dbReference>
<feature type="transmembrane region" description="Helical" evidence="8">
    <location>
        <begin position="361"/>
        <end position="382"/>
    </location>
</feature>
<gene>
    <name evidence="10" type="ORF">LCGC14_1044310</name>
</gene>
<dbReference type="Pfam" id="PF00571">
    <property type="entry name" value="CBS"/>
    <property type="match status" value="2"/>
</dbReference>
<keyword evidence="5" id="KW-0460">Magnesium</keyword>
<evidence type="ECO:0000256" key="2">
    <source>
        <dbReference type="ARBA" id="ARBA00009749"/>
    </source>
</evidence>
<feature type="domain" description="CBS" evidence="9">
    <location>
        <begin position="142"/>
        <end position="203"/>
    </location>
</feature>
<dbReference type="GO" id="GO:0015095">
    <property type="term" value="F:magnesium ion transmembrane transporter activity"/>
    <property type="evidence" value="ECO:0007669"/>
    <property type="project" value="InterPro"/>
</dbReference>
<comment type="similarity">
    <text evidence="2">Belongs to the SLC41A transporter family.</text>
</comment>
<accession>A0A0F9MQR3</accession>
<feature type="transmembrane region" description="Helical" evidence="8">
    <location>
        <begin position="313"/>
        <end position="340"/>
    </location>
</feature>
<evidence type="ECO:0000256" key="4">
    <source>
        <dbReference type="ARBA" id="ARBA00022692"/>
    </source>
</evidence>
<dbReference type="InterPro" id="IPR006667">
    <property type="entry name" value="SLC41_membr_dom"/>
</dbReference>